<dbReference type="Gene3D" id="3.60.15.10">
    <property type="entry name" value="Ribonuclease Z/Hydroxyacylglutathione hydrolase-like"/>
    <property type="match status" value="1"/>
</dbReference>
<evidence type="ECO:0000259" key="1">
    <source>
        <dbReference type="Pfam" id="PF12706"/>
    </source>
</evidence>
<dbReference type="GO" id="GO:0016829">
    <property type="term" value="F:lyase activity"/>
    <property type="evidence" value="ECO:0007669"/>
    <property type="project" value="UniProtKB-KW"/>
</dbReference>
<dbReference type="AlphaFoldDB" id="A0A1B1Z8N6"/>
<keyword evidence="2" id="KW-0456">Lyase</keyword>
<proteinExistence type="predicted"/>
<dbReference type="InterPro" id="IPR036866">
    <property type="entry name" value="RibonucZ/Hydroxyglut_hydro"/>
</dbReference>
<organism evidence="2 3">
    <name type="scientific">Fictibacillus arsenicus</name>
    <dbReference type="NCBI Taxonomy" id="255247"/>
    <lineage>
        <taxon>Bacteria</taxon>
        <taxon>Bacillati</taxon>
        <taxon>Bacillota</taxon>
        <taxon>Bacilli</taxon>
        <taxon>Bacillales</taxon>
        <taxon>Fictibacillaceae</taxon>
        <taxon>Fictibacillus</taxon>
    </lineage>
</organism>
<dbReference type="STRING" id="255247.ABE41_017495"/>
<reference evidence="2 3" key="1">
    <citation type="submission" date="2016-08" db="EMBL/GenBank/DDBJ databases">
        <title>Complete genome sequence of Fictibacillus arsenicus G25-54, a strain with toxicity to nematodes and a potential arsenic-resistance activity.</title>
        <authorList>
            <person name="Zheng Z."/>
        </authorList>
    </citation>
    <scope>NUCLEOTIDE SEQUENCE [LARGE SCALE GENOMIC DNA]</scope>
    <source>
        <strain evidence="2 3">G25-54</strain>
    </source>
</reference>
<protein>
    <submittedName>
        <fullName evidence="2">Carbon-phosphorus lyase</fullName>
    </submittedName>
</protein>
<dbReference type="OrthoDB" id="9781189at2"/>
<sequence>MKLHILGTAASEGFPALFCRCEHCLKARQLGGKNIRTRTSAIIDDTIKIDFPPDTLHHVLCDALDLSKIEHLLFTHTHHDHFYPEDLNMRLPGYAHGVKYPLHIHGNDAALAKCSQTLKKQNEHVKLHLLKPFQTHQIGDALVTPLLADHNQIETCLLFHIKKGNTSLLYGHDTGWFPDETWIWLENTKVDIALLDCTNGNLQEYRNHMNVNAVIETKNRLQQSNVLSDQSKVYVTHFSHNIGLLHEDLIQIFQPHDIEVAYDGLIIKT</sequence>
<feature type="domain" description="Metallo-beta-lactamase" evidence="1">
    <location>
        <begin position="63"/>
        <end position="225"/>
    </location>
</feature>
<dbReference type="KEGG" id="far:ABE41_017495"/>
<dbReference type="RefSeq" id="WP_066293148.1">
    <property type="nucleotide sequence ID" value="NZ_CP016761.1"/>
</dbReference>
<dbReference type="PANTHER" id="PTHR42663">
    <property type="entry name" value="HYDROLASE C777.06C-RELATED-RELATED"/>
    <property type="match status" value="1"/>
</dbReference>
<accession>A0A1B1Z8N6</accession>
<evidence type="ECO:0000313" key="2">
    <source>
        <dbReference type="EMBL" id="ANX13808.1"/>
    </source>
</evidence>
<dbReference type="InterPro" id="IPR001279">
    <property type="entry name" value="Metallo-B-lactamas"/>
</dbReference>
<dbReference type="SUPFAM" id="SSF56281">
    <property type="entry name" value="Metallo-hydrolase/oxidoreductase"/>
    <property type="match status" value="1"/>
</dbReference>
<gene>
    <name evidence="2" type="ORF">ABE41_017495</name>
</gene>
<evidence type="ECO:0000313" key="3">
    <source>
        <dbReference type="Proteomes" id="UP000077412"/>
    </source>
</evidence>
<dbReference type="Pfam" id="PF12706">
    <property type="entry name" value="Lactamase_B_2"/>
    <property type="match status" value="1"/>
</dbReference>
<dbReference type="Proteomes" id="UP000077412">
    <property type="component" value="Chromosome"/>
</dbReference>
<dbReference type="EMBL" id="CP016761">
    <property type="protein sequence ID" value="ANX13808.1"/>
    <property type="molecule type" value="Genomic_DNA"/>
</dbReference>
<name>A0A1B1Z8N6_9BACL</name>
<keyword evidence="3" id="KW-1185">Reference proteome</keyword>
<dbReference type="PANTHER" id="PTHR42663:SF6">
    <property type="entry name" value="HYDROLASE C777.06C-RELATED"/>
    <property type="match status" value="1"/>
</dbReference>